<dbReference type="Gene3D" id="3.60.110.10">
    <property type="entry name" value="Carbon-nitrogen hydrolase"/>
    <property type="match status" value="1"/>
</dbReference>
<dbReference type="GO" id="GO:0016811">
    <property type="term" value="F:hydrolase activity, acting on carbon-nitrogen (but not peptide) bonds, in linear amides"/>
    <property type="evidence" value="ECO:0007669"/>
    <property type="project" value="UniProtKB-ARBA"/>
</dbReference>
<evidence type="ECO:0000259" key="2">
    <source>
        <dbReference type="PROSITE" id="PS50263"/>
    </source>
</evidence>
<dbReference type="EMBL" id="SDPO01000002">
    <property type="protein sequence ID" value="RXZ49197.1"/>
    <property type="molecule type" value="Genomic_DNA"/>
</dbReference>
<name>A0A4Q2JRW1_9MICO</name>
<proteinExistence type="predicted"/>
<dbReference type="InterPro" id="IPR050345">
    <property type="entry name" value="Aliph_Amidase/BUP"/>
</dbReference>
<gene>
    <name evidence="3" type="ORF">ESP57_09690</name>
</gene>
<sequence length="291" mass="31577">MRTLSIAAIQTAAVARDIDTTWAQFEAQVRKVVALCPHVDLVVVPELLLAAPAPMLVDDPDFDERAATTIPGPLTDRLGALARELGVWLVPGSLVERDGDVLYNTAVAITPQGEIAARYRKLFPWRPYEELQPGRDFTTFEIPGVGRVGLAICYDGSFPEVARQLAWLGAEVIIQPTLTTTRDREMEVVMARSNAFANQVFVVNLNGAAPSGVGESVIVDPEGTIMQHASGGEEVLFAVLDLDRVTQVREYGTFGLNRPWAQLADQCALVEYPMFGEAKFVPPAWATGSVG</sequence>
<dbReference type="SUPFAM" id="SSF56317">
    <property type="entry name" value="Carbon-nitrogen hydrolase"/>
    <property type="match status" value="1"/>
</dbReference>
<keyword evidence="4" id="KW-1185">Reference proteome</keyword>
<dbReference type="Proteomes" id="UP000292935">
    <property type="component" value="Unassembled WGS sequence"/>
</dbReference>
<evidence type="ECO:0000256" key="1">
    <source>
        <dbReference type="ARBA" id="ARBA00022801"/>
    </source>
</evidence>
<dbReference type="OrthoDB" id="9811121at2"/>
<accession>A0A4Q2JRW1</accession>
<reference evidence="3 4" key="1">
    <citation type="submission" date="2019-01" db="EMBL/GenBank/DDBJ databases">
        <authorList>
            <person name="Li J."/>
        </authorList>
    </citation>
    <scope>NUCLEOTIDE SEQUENCE [LARGE SCALE GENOMIC DNA]</scope>
    <source>
        <strain evidence="3 4">CCUG 35506</strain>
    </source>
</reference>
<evidence type="ECO:0000313" key="3">
    <source>
        <dbReference type="EMBL" id="RXZ49197.1"/>
    </source>
</evidence>
<dbReference type="PROSITE" id="PS50263">
    <property type="entry name" value="CN_HYDROLASE"/>
    <property type="match status" value="1"/>
</dbReference>
<keyword evidence="1 3" id="KW-0378">Hydrolase</keyword>
<dbReference type="CDD" id="cd07197">
    <property type="entry name" value="nitrilase"/>
    <property type="match status" value="1"/>
</dbReference>
<comment type="caution">
    <text evidence="3">The sequence shown here is derived from an EMBL/GenBank/DDBJ whole genome shotgun (WGS) entry which is preliminary data.</text>
</comment>
<dbReference type="PANTHER" id="PTHR43674:SF2">
    <property type="entry name" value="BETA-UREIDOPROPIONASE"/>
    <property type="match status" value="1"/>
</dbReference>
<organism evidence="3 4">
    <name type="scientific">Agromyces fucosus</name>
    <dbReference type="NCBI Taxonomy" id="41985"/>
    <lineage>
        <taxon>Bacteria</taxon>
        <taxon>Bacillati</taxon>
        <taxon>Actinomycetota</taxon>
        <taxon>Actinomycetes</taxon>
        <taxon>Micrococcales</taxon>
        <taxon>Microbacteriaceae</taxon>
        <taxon>Agromyces</taxon>
    </lineage>
</organism>
<dbReference type="AlphaFoldDB" id="A0A4Q2JRW1"/>
<dbReference type="Pfam" id="PF00795">
    <property type="entry name" value="CN_hydrolase"/>
    <property type="match status" value="1"/>
</dbReference>
<protein>
    <submittedName>
        <fullName evidence="3">Carbon-nitrogen hydrolase family protein</fullName>
    </submittedName>
</protein>
<dbReference type="RefSeq" id="WP_129231370.1">
    <property type="nucleotide sequence ID" value="NZ_SDPO01000002.1"/>
</dbReference>
<dbReference type="PANTHER" id="PTHR43674">
    <property type="entry name" value="NITRILASE C965.09-RELATED"/>
    <property type="match status" value="1"/>
</dbReference>
<dbReference type="InterPro" id="IPR036526">
    <property type="entry name" value="C-N_Hydrolase_sf"/>
</dbReference>
<evidence type="ECO:0000313" key="4">
    <source>
        <dbReference type="Proteomes" id="UP000292935"/>
    </source>
</evidence>
<feature type="domain" description="CN hydrolase" evidence="2">
    <location>
        <begin position="4"/>
        <end position="242"/>
    </location>
</feature>
<dbReference type="InterPro" id="IPR003010">
    <property type="entry name" value="C-N_Hydrolase"/>
</dbReference>